<dbReference type="EMBL" id="CP019434">
    <property type="protein sequence ID" value="APZ41760.1"/>
    <property type="molecule type" value="Genomic_DNA"/>
</dbReference>
<dbReference type="GO" id="GO:0016829">
    <property type="term" value="F:lyase activity"/>
    <property type="evidence" value="ECO:0007669"/>
    <property type="project" value="UniProtKB-KW"/>
</dbReference>
<feature type="domain" description="YbaK/aminoacyl-tRNA synthetase-associated" evidence="5">
    <location>
        <begin position="31"/>
        <end position="145"/>
    </location>
</feature>
<dbReference type="SUPFAM" id="SSF55826">
    <property type="entry name" value="YbaK/ProRS associated domain"/>
    <property type="match status" value="1"/>
</dbReference>
<dbReference type="Pfam" id="PF04073">
    <property type="entry name" value="tRNA_edit"/>
    <property type="match status" value="1"/>
</dbReference>
<evidence type="ECO:0000259" key="5">
    <source>
        <dbReference type="Pfam" id="PF04073"/>
    </source>
</evidence>
<evidence type="ECO:0000256" key="2">
    <source>
        <dbReference type="ARBA" id="ARBA00022917"/>
    </source>
</evidence>
<dbReference type="GO" id="GO:0002161">
    <property type="term" value="F:aminoacyl-tRNA deacylase activity"/>
    <property type="evidence" value="ECO:0007669"/>
    <property type="project" value="InterPro"/>
</dbReference>
<dbReference type="Gene3D" id="3.90.960.10">
    <property type="entry name" value="YbaK/aminoacyl-tRNA synthetase-associated domain"/>
    <property type="match status" value="1"/>
</dbReference>
<dbReference type="KEGG" id="afy:BW247_00505"/>
<keyword evidence="2 4" id="KW-0648">Protein biosynthesis</keyword>
<evidence type="ECO:0000256" key="1">
    <source>
        <dbReference type="ARBA" id="ARBA00009798"/>
    </source>
</evidence>
<name>A0A1P8UD49_9GAMM</name>
<dbReference type="EC" id="4.2.-.-" evidence="4"/>
<evidence type="ECO:0000313" key="7">
    <source>
        <dbReference type="Proteomes" id="UP000243807"/>
    </source>
</evidence>
<proteinExistence type="inferred from homology"/>
<gene>
    <name evidence="6" type="ORF">BW247_00505</name>
</gene>
<dbReference type="InterPro" id="IPR004369">
    <property type="entry name" value="Prolyl-tRNA_editing_YbaK/EbsC"/>
</dbReference>
<dbReference type="InterPro" id="IPR007214">
    <property type="entry name" value="YbaK/aa-tRNA-synth-assoc-dom"/>
</dbReference>
<dbReference type="PIRSF" id="PIRSF006181">
    <property type="entry name" value="EbsC_YbaK"/>
    <property type="match status" value="1"/>
</dbReference>
<dbReference type="STRING" id="1765967.BW247_00505"/>
<dbReference type="NCBIfam" id="TIGR00011">
    <property type="entry name" value="YbaK_EbsC"/>
    <property type="match status" value="1"/>
</dbReference>
<comment type="similarity">
    <text evidence="1 4">Belongs to the prolyl-tRNA editing family. YbaK/EbsC subfamily.</text>
</comment>
<keyword evidence="3 4" id="KW-0456">Lyase</keyword>
<keyword evidence="7" id="KW-1185">Reference proteome</keyword>
<dbReference type="AlphaFoldDB" id="A0A1P8UD49"/>
<evidence type="ECO:0000313" key="6">
    <source>
        <dbReference type="EMBL" id="APZ41760.1"/>
    </source>
</evidence>
<accession>A0A1P8UD49</accession>
<sequence>MTPAIDLAKQHGIAHRIHAYTHDPTCTAYGDEAASQLGVEADRVFKTLVVDLGDRKLAVAVLPVSCTLSLKLVARAAGARKAAMADKTVAERATGYVLGGISPLGQKKALPTVIDISARDYASIFVSAGRRGLEIELAADDLRQLTGARFAKLSQMD</sequence>
<evidence type="ECO:0000256" key="3">
    <source>
        <dbReference type="ARBA" id="ARBA00023239"/>
    </source>
</evidence>
<dbReference type="PANTHER" id="PTHR30411">
    <property type="entry name" value="CYTOPLASMIC PROTEIN"/>
    <property type="match status" value="1"/>
</dbReference>
<organism evidence="6 7">
    <name type="scientific">Acidihalobacter ferrooxydans</name>
    <dbReference type="NCBI Taxonomy" id="1765967"/>
    <lineage>
        <taxon>Bacteria</taxon>
        <taxon>Pseudomonadati</taxon>
        <taxon>Pseudomonadota</taxon>
        <taxon>Gammaproteobacteria</taxon>
        <taxon>Chromatiales</taxon>
        <taxon>Ectothiorhodospiraceae</taxon>
        <taxon>Acidihalobacter</taxon>
    </lineage>
</organism>
<protein>
    <recommendedName>
        <fullName evidence="4">Cys-tRNA(Pro)/Cys-tRNA(Cys) deacylase</fullName>
        <ecNumber evidence="4">4.2.-.-</ecNumber>
    </recommendedName>
</protein>
<dbReference type="CDD" id="cd00002">
    <property type="entry name" value="YbaK_deacylase"/>
    <property type="match status" value="1"/>
</dbReference>
<dbReference type="RefSeq" id="WP_076835107.1">
    <property type="nucleotide sequence ID" value="NZ_CP019434.1"/>
</dbReference>
<dbReference type="InterPro" id="IPR036754">
    <property type="entry name" value="YbaK/aa-tRNA-synt-asso_dom_sf"/>
</dbReference>
<dbReference type="GO" id="GO:0006412">
    <property type="term" value="P:translation"/>
    <property type="evidence" value="ECO:0007669"/>
    <property type="project" value="UniProtKB-KW"/>
</dbReference>
<dbReference type="PANTHER" id="PTHR30411:SF0">
    <property type="entry name" value="CYS-TRNA(PRO)_CYS-TRNA(CYS) DEACYLASE YBAK"/>
    <property type="match status" value="1"/>
</dbReference>
<dbReference type="OrthoDB" id="9809296at2"/>
<evidence type="ECO:0000256" key="4">
    <source>
        <dbReference type="PIRNR" id="PIRNR006181"/>
    </source>
</evidence>
<dbReference type="Proteomes" id="UP000243807">
    <property type="component" value="Chromosome"/>
</dbReference>
<reference evidence="6 7" key="1">
    <citation type="submission" date="2017-01" db="EMBL/GenBank/DDBJ databases">
        <title>Draft sequence of Acidihalobacter ferrooxidans strain DSM 14175 (strain V8).</title>
        <authorList>
            <person name="Khaleque H.N."/>
            <person name="Ramsay J.P."/>
            <person name="Murphy R.J.T."/>
            <person name="Kaksonen A.H."/>
            <person name="Boxall N.J."/>
            <person name="Watkin E.L.J."/>
        </authorList>
    </citation>
    <scope>NUCLEOTIDE SEQUENCE [LARGE SCALE GENOMIC DNA]</scope>
    <source>
        <strain evidence="6 7">V8</strain>
    </source>
</reference>